<dbReference type="RefSeq" id="XP_036365527.1">
    <property type="nucleotide sequence ID" value="XM_036509634.1"/>
</dbReference>
<comment type="subcellular location">
    <subcellularLocation>
        <location evidence="1">Membrane</location>
        <topology evidence="1">Multi-pass membrane protein</topology>
    </subcellularLocation>
</comment>
<evidence type="ECO:0000259" key="4">
    <source>
        <dbReference type="PROSITE" id="PS50850"/>
    </source>
</evidence>
<evidence type="ECO:0000313" key="10">
    <source>
        <dbReference type="RefSeq" id="XP_036365528.1"/>
    </source>
</evidence>
<proteinExistence type="predicted"/>
<dbReference type="Pfam" id="PF07690">
    <property type="entry name" value="MFS_1"/>
    <property type="match status" value="2"/>
</dbReference>
<dbReference type="Proteomes" id="UP000515154">
    <property type="component" value="Linkage group LG15"/>
</dbReference>
<evidence type="ECO:0000256" key="3">
    <source>
        <dbReference type="SAM" id="Phobius"/>
    </source>
</evidence>
<dbReference type="AlphaFoldDB" id="A0A7E6FDB4"/>
<gene>
    <name evidence="6 7 8 9 10 11" type="primary">LOC115219671</name>
</gene>
<keyword evidence="3" id="KW-0472">Membrane</keyword>
<evidence type="ECO:0000256" key="1">
    <source>
        <dbReference type="ARBA" id="ARBA00004141"/>
    </source>
</evidence>
<feature type="transmembrane region" description="Helical" evidence="3">
    <location>
        <begin position="85"/>
        <end position="104"/>
    </location>
</feature>
<dbReference type="GO" id="GO:0008028">
    <property type="term" value="F:monocarboxylic acid transmembrane transporter activity"/>
    <property type="evidence" value="ECO:0007669"/>
    <property type="project" value="TreeGrafter"/>
</dbReference>
<dbReference type="PROSITE" id="PS50850">
    <property type="entry name" value="MFS"/>
    <property type="match status" value="1"/>
</dbReference>
<dbReference type="Gene3D" id="1.20.1250.20">
    <property type="entry name" value="MFS general substrate transporter like domains"/>
    <property type="match status" value="2"/>
</dbReference>
<feature type="transmembrane region" description="Helical" evidence="3">
    <location>
        <begin position="110"/>
        <end position="131"/>
    </location>
</feature>
<dbReference type="InterPro" id="IPR050327">
    <property type="entry name" value="Proton-linked_MCT"/>
</dbReference>
<dbReference type="SUPFAM" id="SSF103473">
    <property type="entry name" value="MFS general substrate transporter"/>
    <property type="match status" value="1"/>
</dbReference>
<evidence type="ECO:0000313" key="6">
    <source>
        <dbReference type="RefSeq" id="XP_036365524.1"/>
    </source>
</evidence>
<feature type="transmembrane region" description="Helical" evidence="3">
    <location>
        <begin position="174"/>
        <end position="195"/>
    </location>
</feature>
<feature type="transmembrane region" description="Helical" evidence="3">
    <location>
        <begin position="143"/>
        <end position="162"/>
    </location>
</feature>
<feature type="transmembrane region" description="Helical" evidence="3">
    <location>
        <begin position="15"/>
        <end position="34"/>
    </location>
</feature>
<dbReference type="InterPro" id="IPR020846">
    <property type="entry name" value="MFS_dom"/>
</dbReference>
<dbReference type="RefSeq" id="XP_036365528.1">
    <property type="nucleotide sequence ID" value="XM_036509635.1"/>
</dbReference>
<evidence type="ECO:0000313" key="8">
    <source>
        <dbReference type="RefSeq" id="XP_036365526.1"/>
    </source>
</evidence>
<dbReference type="InterPro" id="IPR011701">
    <property type="entry name" value="MFS"/>
</dbReference>
<keyword evidence="3" id="KW-1133">Transmembrane helix</keyword>
<keyword evidence="5" id="KW-1185">Reference proteome</keyword>
<feature type="transmembrane region" description="Helical" evidence="3">
    <location>
        <begin position="395"/>
        <end position="413"/>
    </location>
</feature>
<feature type="transmembrane region" description="Helical" evidence="3">
    <location>
        <begin position="419"/>
        <end position="441"/>
    </location>
</feature>
<dbReference type="RefSeq" id="XP_036365525.1">
    <property type="nucleotide sequence ID" value="XM_036509632.1"/>
</dbReference>
<dbReference type="InterPro" id="IPR036259">
    <property type="entry name" value="MFS_trans_sf"/>
</dbReference>
<dbReference type="PANTHER" id="PTHR11360">
    <property type="entry name" value="MONOCARBOXYLATE TRANSPORTER"/>
    <property type="match status" value="1"/>
</dbReference>
<accession>A0A7E6FDB4</accession>
<protein>
    <submittedName>
        <fullName evidence="6 7">Monocarboxylate transporter 5-like</fullName>
    </submittedName>
</protein>
<dbReference type="GO" id="GO:0016020">
    <property type="term" value="C:membrane"/>
    <property type="evidence" value="ECO:0007669"/>
    <property type="project" value="UniProtKB-SubCell"/>
</dbReference>
<dbReference type="RefSeq" id="XP_036365526.1">
    <property type="nucleotide sequence ID" value="XM_036509633.1"/>
</dbReference>
<reference evidence="6 7" key="1">
    <citation type="submission" date="2025-08" db="UniProtKB">
        <authorList>
            <consortium name="RefSeq"/>
        </authorList>
    </citation>
    <scope>IDENTIFICATION</scope>
</reference>
<organism evidence="5 10">
    <name type="scientific">Octopus sinensis</name>
    <name type="common">East Asian common octopus</name>
    <dbReference type="NCBI Taxonomy" id="2607531"/>
    <lineage>
        <taxon>Eukaryota</taxon>
        <taxon>Metazoa</taxon>
        <taxon>Spiralia</taxon>
        <taxon>Lophotrochozoa</taxon>
        <taxon>Mollusca</taxon>
        <taxon>Cephalopoda</taxon>
        <taxon>Coleoidea</taxon>
        <taxon>Octopodiformes</taxon>
        <taxon>Octopoda</taxon>
        <taxon>Incirrata</taxon>
        <taxon>Octopodidae</taxon>
        <taxon>Octopus</taxon>
    </lineage>
</organism>
<evidence type="ECO:0000256" key="2">
    <source>
        <dbReference type="SAM" id="MobiDB-lite"/>
    </source>
</evidence>
<feature type="transmembrane region" description="Helical" evidence="3">
    <location>
        <begin position="486"/>
        <end position="506"/>
    </location>
</feature>
<name>A0A7E6FDB4_9MOLL</name>
<evidence type="ECO:0000313" key="9">
    <source>
        <dbReference type="RefSeq" id="XP_036365527.1"/>
    </source>
</evidence>
<evidence type="ECO:0000313" key="7">
    <source>
        <dbReference type="RefSeq" id="XP_036365525.1"/>
    </source>
</evidence>
<feature type="compositionally biased region" description="Polar residues" evidence="2">
    <location>
        <begin position="252"/>
        <end position="273"/>
    </location>
</feature>
<feature type="transmembrane region" description="Helical" evidence="3">
    <location>
        <begin position="453"/>
        <end position="474"/>
    </location>
</feature>
<dbReference type="RefSeq" id="XP_036365529.1">
    <property type="nucleotide sequence ID" value="XM_036509636.1"/>
</dbReference>
<feature type="domain" description="Major facilitator superfamily (MFS) profile" evidence="4">
    <location>
        <begin position="327"/>
        <end position="511"/>
    </location>
</feature>
<dbReference type="PANTHER" id="PTHR11360:SF306">
    <property type="entry name" value="RE01051P"/>
    <property type="match status" value="1"/>
</dbReference>
<evidence type="ECO:0000313" key="11">
    <source>
        <dbReference type="RefSeq" id="XP_036365529.1"/>
    </source>
</evidence>
<feature type="transmembrane region" description="Helical" evidence="3">
    <location>
        <begin position="327"/>
        <end position="344"/>
    </location>
</feature>
<keyword evidence="3" id="KW-0812">Transmembrane</keyword>
<feature type="transmembrane region" description="Helical" evidence="3">
    <location>
        <begin position="364"/>
        <end position="383"/>
    </location>
</feature>
<dbReference type="RefSeq" id="XP_036365524.1">
    <property type="nucleotide sequence ID" value="XM_036509631.1"/>
</dbReference>
<sequence length="511" mass="55744">MQVVPTDRRPVDRGWAWVVLTATTTLMILVMGNSRSFGIFFIEILKMFNASSSAISTILSAEHVASCLTGFAAMNFLAKFISFRTFVLCGSVLSALTFICDFVTKDVFWLPFFHVFNGIGRAFVYGSCIVVQSTYFKRYLGTANAISACGVSLGQFVLPYLLNYFIITYGVRGALLLNAGIYLQCLVFGALLRPISYCDTTTRSKVISSIDVELNERNTTAKGEKQTESMKLQSDDDGEISPFLTDSKDTDSCGNVNSQSVEPSNPSLVINTRPNEKDCDKSTYLLEKSSDVIKNGIVKTDAKTHSEGLLARFRRVAPDFTLFKEKIFVCGYIGTVLGSAASSIPQTFFPAHSVDLGLSSNDGILFLTISGAGDLVGRLLIVFLADRKFMNRARLLGVALIIHGIAACFVSFYTKFFLFAMYCACYGISSGIHFSISNTVMVDFIGAQRISEAVGLVILGAGILGTIAYPFAGYLRDVTGSYNPEFILNGVGLLLSGTLFLSEAFIPYKKH</sequence>
<evidence type="ECO:0000313" key="5">
    <source>
        <dbReference type="Proteomes" id="UP000515154"/>
    </source>
</evidence>
<dbReference type="KEGG" id="osn:115219671"/>
<feature type="region of interest" description="Disordered" evidence="2">
    <location>
        <begin position="219"/>
        <end position="273"/>
    </location>
</feature>